<dbReference type="EMBL" id="BQNB010016602">
    <property type="protein sequence ID" value="GJT53608.1"/>
    <property type="molecule type" value="Genomic_DNA"/>
</dbReference>
<protein>
    <submittedName>
        <fullName evidence="2">Phospholipase-like protein</fullName>
    </submittedName>
</protein>
<dbReference type="Gene3D" id="1.20.5.340">
    <property type="match status" value="1"/>
</dbReference>
<comment type="caution">
    <text evidence="2">The sequence shown here is derived from an EMBL/GenBank/DDBJ whole genome shotgun (WGS) entry which is preliminary data.</text>
</comment>
<evidence type="ECO:0000313" key="2">
    <source>
        <dbReference type="EMBL" id="GJT53608.1"/>
    </source>
</evidence>
<evidence type="ECO:0000313" key="3">
    <source>
        <dbReference type="Proteomes" id="UP001151760"/>
    </source>
</evidence>
<reference evidence="2" key="2">
    <citation type="submission" date="2022-01" db="EMBL/GenBank/DDBJ databases">
        <authorList>
            <person name="Yamashiro T."/>
            <person name="Shiraishi A."/>
            <person name="Satake H."/>
            <person name="Nakayama K."/>
        </authorList>
    </citation>
    <scope>NUCLEOTIDE SEQUENCE</scope>
</reference>
<dbReference type="PANTHER" id="PTHR48449">
    <property type="entry name" value="DUF1985 DOMAIN-CONTAINING PROTEIN"/>
    <property type="match status" value="1"/>
</dbReference>
<reference evidence="2" key="1">
    <citation type="journal article" date="2022" name="Int. J. Mol. Sci.">
        <title>Draft Genome of Tanacetum Coccineum: Genomic Comparison of Closely Related Tanacetum-Family Plants.</title>
        <authorList>
            <person name="Yamashiro T."/>
            <person name="Shiraishi A."/>
            <person name="Nakayama K."/>
            <person name="Satake H."/>
        </authorList>
    </citation>
    <scope>NUCLEOTIDE SEQUENCE</scope>
</reference>
<gene>
    <name evidence="2" type="ORF">Tco_0988662</name>
</gene>
<evidence type="ECO:0000259" key="1">
    <source>
        <dbReference type="Pfam" id="PF09331"/>
    </source>
</evidence>
<keyword evidence="3" id="KW-1185">Reference proteome</keyword>
<proteinExistence type="predicted"/>
<dbReference type="Pfam" id="PF09331">
    <property type="entry name" value="DUF1985"/>
    <property type="match status" value="1"/>
</dbReference>
<dbReference type="PANTHER" id="PTHR48449:SF1">
    <property type="entry name" value="DUF1985 DOMAIN-CONTAINING PROTEIN"/>
    <property type="match status" value="1"/>
</dbReference>
<sequence>MSGLRKDCNTMDGERLKSGCKWLISRSIAVIAKVGPIITIKANIDATVKEIRGALTDTQVQIFKKTCFGHWLDISLKRNNQLLIHTLLTCMVDSVANELSFLVSGKRIRFRRQEFCLVTGLRFGSNMYMKEWVKNMAENSFRNRIFPDIEARSVKLSDVIAIFDKMRGKSLVLEDNDAVKICLLVLLQHGFLGHQMSHNISNEMLMLVEDLSNCKGVQSKAVSKQLEIEKDSLREEVQKKKKKKKKRKRGSHHIIQNPTYEQLMTRVSTLEGTVTTLTQTVSSLQGSIGTLESRLFALEGTIATLESRLLALEGDERDFGVVSDGDIAAYSRTPLKLKSPMRCYSRKSRNCTIPPPPASTTMPPVTTTKKLLKDTHLDDSDAAKDAAKDTHLDVVTTISIPMTTIEKTLKDIIHIDASDPIQETRHRHTEDEFKIIRIETTTKKPSYDLPYLTKIRRCKYPIFTTFEKEED</sequence>
<dbReference type="Proteomes" id="UP001151760">
    <property type="component" value="Unassembled WGS sequence"/>
</dbReference>
<feature type="domain" description="DUF1985" evidence="1">
    <location>
        <begin position="94"/>
        <end position="214"/>
    </location>
</feature>
<organism evidence="2 3">
    <name type="scientific">Tanacetum coccineum</name>
    <dbReference type="NCBI Taxonomy" id="301880"/>
    <lineage>
        <taxon>Eukaryota</taxon>
        <taxon>Viridiplantae</taxon>
        <taxon>Streptophyta</taxon>
        <taxon>Embryophyta</taxon>
        <taxon>Tracheophyta</taxon>
        <taxon>Spermatophyta</taxon>
        <taxon>Magnoliopsida</taxon>
        <taxon>eudicotyledons</taxon>
        <taxon>Gunneridae</taxon>
        <taxon>Pentapetalae</taxon>
        <taxon>asterids</taxon>
        <taxon>campanulids</taxon>
        <taxon>Asterales</taxon>
        <taxon>Asteraceae</taxon>
        <taxon>Asteroideae</taxon>
        <taxon>Anthemideae</taxon>
        <taxon>Anthemidinae</taxon>
        <taxon>Tanacetum</taxon>
    </lineage>
</organism>
<accession>A0ABQ5ERL2</accession>
<dbReference type="InterPro" id="IPR015410">
    <property type="entry name" value="DUF1985"/>
</dbReference>
<name>A0ABQ5ERL2_9ASTR</name>